<keyword evidence="7" id="KW-1185">Reference proteome</keyword>
<feature type="binding site" evidence="4">
    <location>
        <position position="189"/>
    </location>
    <ligand>
        <name>Mn(2+)</name>
        <dbReference type="ChEBI" id="CHEBI:29035"/>
        <label>2</label>
    </ligand>
</feature>
<keyword evidence="4" id="KW-0479">Metal-binding</keyword>
<dbReference type="PANTHER" id="PTHR11014:SF63">
    <property type="entry name" value="METALLOPEPTIDASE, PUTATIVE (AFU_ORTHOLOGUE AFUA_6G09600)-RELATED"/>
    <property type="match status" value="1"/>
</dbReference>
<feature type="binding site" evidence="4">
    <location>
        <position position="122"/>
    </location>
    <ligand>
        <name>Mn(2+)</name>
        <dbReference type="ChEBI" id="CHEBI:29035"/>
        <label>2</label>
    </ligand>
</feature>
<gene>
    <name evidence="6" type="ORF">VFPPC_07280</name>
</gene>
<protein>
    <submittedName>
        <fullName evidence="6">Hippurate hydrolase</fullName>
    </submittedName>
</protein>
<organism evidence="6 7">
    <name type="scientific">Pochonia chlamydosporia 170</name>
    <dbReference type="NCBI Taxonomy" id="1380566"/>
    <lineage>
        <taxon>Eukaryota</taxon>
        <taxon>Fungi</taxon>
        <taxon>Dikarya</taxon>
        <taxon>Ascomycota</taxon>
        <taxon>Pezizomycotina</taxon>
        <taxon>Sordariomycetes</taxon>
        <taxon>Hypocreomycetidae</taxon>
        <taxon>Hypocreales</taxon>
        <taxon>Clavicipitaceae</taxon>
        <taxon>Pochonia</taxon>
    </lineage>
</organism>
<keyword evidence="3 6" id="KW-0378">Hydrolase</keyword>
<dbReference type="KEGG" id="pchm:VFPPC_07280"/>
<keyword evidence="4" id="KW-0464">Manganese</keyword>
<sequence length="431" mass="46433">MPPPTSSPFKAILEKHKPNLDTYESLYRHFHQNPEISTLEHETAAKIASHLKSLSPDLDIRTGIGGTGVIAICKNGAGPTVLLRADIDALPVLEKTGLDYASTKTMKDTHLDNVTKPVMHACGHDMHITCNLAAADTLLRARQEWSGTLIFLFQPAEERACGAQAMVDDGLYDPKKHACPIPDVVLGQHVFPIPPGVVATKSGPILAAADSWRITIYGRGGHGSMPHRCIDALVIAASIVVRLQTIVSREVPPEETAVVTVGSLKAGDTVNVIGDEAVMQVNVRTVSEKWRKVVLDGIKRIVKAECEAGRCPKEPRFEKLNAFPLTSNDATVTEKVGQSFAAHFGDSFETIGTPLSGSEDFQILASAINKPSMFWAWSGSGSDVWENHQKEGTLDELPVNHSPLFAPAIHPTLDTGIDAMVVGALTFVGKK</sequence>
<dbReference type="EMBL" id="LSBJ02000007">
    <property type="protein sequence ID" value="OAQ62035.1"/>
    <property type="molecule type" value="Genomic_DNA"/>
</dbReference>
<dbReference type="InterPro" id="IPR017439">
    <property type="entry name" value="Amidohydrolase"/>
</dbReference>
<evidence type="ECO:0000259" key="5">
    <source>
        <dbReference type="Pfam" id="PF07687"/>
    </source>
</evidence>
<proteinExistence type="inferred from homology"/>
<comment type="caution">
    <text evidence="6">The sequence shown here is derived from an EMBL/GenBank/DDBJ whole genome shotgun (WGS) entry which is preliminary data.</text>
</comment>
<dbReference type="Proteomes" id="UP000078397">
    <property type="component" value="Unassembled WGS sequence"/>
</dbReference>
<dbReference type="GeneID" id="28850160"/>
<dbReference type="AlphaFoldDB" id="A0A179F942"/>
<dbReference type="NCBIfam" id="TIGR01891">
    <property type="entry name" value="amidohydrolases"/>
    <property type="match status" value="1"/>
</dbReference>
<dbReference type="Gene3D" id="3.40.630.10">
    <property type="entry name" value="Zn peptidases"/>
    <property type="match status" value="1"/>
</dbReference>
<dbReference type="SUPFAM" id="SSF55031">
    <property type="entry name" value="Bacterial exopeptidase dimerisation domain"/>
    <property type="match status" value="1"/>
</dbReference>
<comment type="similarity">
    <text evidence="2">Belongs to the peptidase M20A family.</text>
</comment>
<dbReference type="PANTHER" id="PTHR11014">
    <property type="entry name" value="PEPTIDASE M20 FAMILY MEMBER"/>
    <property type="match status" value="1"/>
</dbReference>
<dbReference type="RefSeq" id="XP_018139739.1">
    <property type="nucleotide sequence ID" value="XM_018286166.1"/>
</dbReference>
<dbReference type="InterPro" id="IPR011650">
    <property type="entry name" value="Peptidase_M20_dimer"/>
</dbReference>
<dbReference type="STRING" id="1380566.A0A179F942"/>
<dbReference type="Pfam" id="PF01546">
    <property type="entry name" value="Peptidase_M20"/>
    <property type="match status" value="1"/>
</dbReference>
<feature type="binding site" evidence="4">
    <location>
        <position position="124"/>
    </location>
    <ligand>
        <name>Mn(2+)</name>
        <dbReference type="ChEBI" id="CHEBI:29035"/>
        <label>2</label>
    </ligand>
</feature>
<accession>A0A179F942</accession>
<feature type="binding site" evidence="4">
    <location>
        <position position="158"/>
    </location>
    <ligand>
        <name>Mn(2+)</name>
        <dbReference type="ChEBI" id="CHEBI:29035"/>
        <label>2</label>
    </ligand>
</feature>
<dbReference type="PIRSF" id="PIRSF005962">
    <property type="entry name" value="Pept_M20D_amidohydro"/>
    <property type="match status" value="1"/>
</dbReference>
<evidence type="ECO:0000256" key="1">
    <source>
        <dbReference type="ARBA" id="ARBA00006153"/>
    </source>
</evidence>
<dbReference type="GO" id="GO:0016787">
    <property type="term" value="F:hydrolase activity"/>
    <property type="evidence" value="ECO:0007669"/>
    <property type="project" value="UniProtKB-KW"/>
</dbReference>
<dbReference type="InterPro" id="IPR002933">
    <property type="entry name" value="Peptidase_M20"/>
</dbReference>
<dbReference type="Gene3D" id="3.30.70.360">
    <property type="match status" value="1"/>
</dbReference>
<dbReference type="OrthoDB" id="6119954at2759"/>
<evidence type="ECO:0000256" key="2">
    <source>
        <dbReference type="ARBA" id="ARBA00006247"/>
    </source>
</evidence>
<evidence type="ECO:0000256" key="3">
    <source>
        <dbReference type="ARBA" id="ARBA00022801"/>
    </source>
</evidence>
<dbReference type="Pfam" id="PF07687">
    <property type="entry name" value="M20_dimer"/>
    <property type="match status" value="1"/>
</dbReference>
<dbReference type="FunFam" id="3.30.70.360:FF:000001">
    <property type="entry name" value="N-acetyldiaminopimelate deacetylase"/>
    <property type="match status" value="1"/>
</dbReference>
<feature type="binding site" evidence="4">
    <location>
        <position position="388"/>
    </location>
    <ligand>
        <name>Mn(2+)</name>
        <dbReference type="ChEBI" id="CHEBI:29035"/>
        <label>2</label>
    </ligand>
</feature>
<evidence type="ECO:0000256" key="4">
    <source>
        <dbReference type="PIRSR" id="PIRSR005962-1"/>
    </source>
</evidence>
<evidence type="ECO:0000313" key="6">
    <source>
        <dbReference type="EMBL" id="OAQ62035.1"/>
    </source>
</evidence>
<reference evidence="6 7" key="1">
    <citation type="journal article" date="2016" name="PLoS Pathog.">
        <title>Biosynthesis of antibiotic leucinostatins in bio-control fungus Purpureocillium lilacinum and their inhibition on phytophthora revealed by genome mining.</title>
        <authorList>
            <person name="Wang G."/>
            <person name="Liu Z."/>
            <person name="Lin R."/>
            <person name="Li E."/>
            <person name="Mao Z."/>
            <person name="Ling J."/>
            <person name="Yang Y."/>
            <person name="Yin W.B."/>
            <person name="Xie B."/>
        </authorList>
    </citation>
    <scope>NUCLEOTIDE SEQUENCE [LARGE SCALE GENOMIC DNA]</scope>
    <source>
        <strain evidence="6">170</strain>
    </source>
</reference>
<comment type="cofactor">
    <cofactor evidence="4">
        <name>Mn(2+)</name>
        <dbReference type="ChEBI" id="CHEBI:29035"/>
    </cofactor>
    <text evidence="4">The Mn(2+) ion enhances activity.</text>
</comment>
<name>A0A179F942_METCM</name>
<dbReference type="SUPFAM" id="SSF53187">
    <property type="entry name" value="Zn-dependent exopeptidases"/>
    <property type="match status" value="1"/>
</dbReference>
<dbReference type="GO" id="GO:0046872">
    <property type="term" value="F:metal ion binding"/>
    <property type="evidence" value="ECO:0007669"/>
    <property type="project" value="UniProtKB-KW"/>
</dbReference>
<evidence type="ECO:0000313" key="7">
    <source>
        <dbReference type="Proteomes" id="UP000078397"/>
    </source>
</evidence>
<comment type="similarity">
    <text evidence="1">Belongs to the peptidase M20 family.</text>
</comment>
<dbReference type="InterPro" id="IPR036264">
    <property type="entry name" value="Bact_exopeptidase_dim_dom"/>
</dbReference>
<feature type="domain" description="Peptidase M20 dimerisation" evidence="5">
    <location>
        <begin position="211"/>
        <end position="308"/>
    </location>
</feature>